<name>A0ABW8JGD6_9GAMM</name>
<protein>
    <recommendedName>
        <fullName evidence="2">histidine kinase</fullName>
        <ecNumber evidence="2">2.7.13.3</ecNumber>
    </recommendedName>
</protein>
<dbReference type="SMART" id="SM00091">
    <property type="entry name" value="PAS"/>
    <property type="match status" value="1"/>
</dbReference>
<dbReference type="InterPro" id="IPR013655">
    <property type="entry name" value="PAS_fold_3"/>
</dbReference>
<dbReference type="InterPro" id="IPR029016">
    <property type="entry name" value="GAF-like_dom_sf"/>
</dbReference>
<evidence type="ECO:0000256" key="10">
    <source>
        <dbReference type="ARBA" id="ARBA00022741"/>
    </source>
</evidence>
<dbReference type="PANTHER" id="PTHR41523">
    <property type="entry name" value="TWO-COMPONENT SYSTEM SENSOR PROTEIN"/>
    <property type="match status" value="1"/>
</dbReference>
<dbReference type="Gene3D" id="3.30.565.10">
    <property type="entry name" value="Histidine kinase-like ATPase, C-terminal domain"/>
    <property type="match status" value="1"/>
</dbReference>
<dbReference type="Pfam" id="PF08447">
    <property type="entry name" value="PAS_3"/>
    <property type="match status" value="1"/>
</dbReference>
<evidence type="ECO:0000256" key="5">
    <source>
        <dbReference type="ARBA" id="ARBA00022606"/>
    </source>
</evidence>
<dbReference type="RefSeq" id="WP_404546574.1">
    <property type="nucleotide sequence ID" value="NZ_JADIKJ010000007.1"/>
</dbReference>
<dbReference type="PROSITE" id="PS50112">
    <property type="entry name" value="PAS"/>
    <property type="match status" value="1"/>
</dbReference>
<dbReference type="Gene3D" id="3.30.450.20">
    <property type="entry name" value="PAS domain"/>
    <property type="match status" value="1"/>
</dbReference>
<dbReference type="PANTHER" id="PTHR41523:SF7">
    <property type="entry name" value="HISTIDINE KINASE"/>
    <property type="match status" value="1"/>
</dbReference>
<feature type="modified residue" description="4-aspartylphosphate" evidence="16">
    <location>
        <position position="592"/>
    </location>
</feature>
<keyword evidence="6" id="KW-0285">Flavoprotein</keyword>
<comment type="caution">
    <text evidence="20">The sequence shown here is derived from an EMBL/GenBank/DDBJ whole genome shotgun (WGS) entry which is preliminary data.</text>
</comment>
<keyword evidence="13" id="KW-0157">Chromophore</keyword>
<dbReference type="EMBL" id="JADIKJ010000007">
    <property type="protein sequence ID" value="MFK2900154.1"/>
    <property type="molecule type" value="Genomic_DNA"/>
</dbReference>
<evidence type="ECO:0000256" key="1">
    <source>
        <dbReference type="ARBA" id="ARBA00000085"/>
    </source>
</evidence>
<dbReference type="Pfam" id="PF01590">
    <property type="entry name" value="GAF"/>
    <property type="match status" value="1"/>
</dbReference>
<dbReference type="InterPro" id="IPR003018">
    <property type="entry name" value="GAF"/>
</dbReference>
<keyword evidence="15" id="KW-0675">Receptor</keyword>
<evidence type="ECO:0000256" key="4">
    <source>
        <dbReference type="ARBA" id="ARBA00022553"/>
    </source>
</evidence>
<evidence type="ECO:0000256" key="8">
    <source>
        <dbReference type="ARBA" id="ARBA00022679"/>
    </source>
</evidence>
<keyword evidence="21" id="KW-1185">Reference proteome</keyword>
<sequence length="653" mass="72093">MIDALNPNVPALDDEQQAVLLRLADLTRPLSDPAEIQQQVTRLLGERLAADRVYYCEIDQANSQVIVAHDFVRPGVPSMVGRYPLAAFDWVGPSFHMGQHMVVDNTYTSPLIPDDQRAAVVSICIGAFIAIPLIKDNRLVAALCVTELQPRAWARCEVELVEEAAERTWDAVRRAKAEAALHDSEERFRQFADASSNVLWIRDARTLELEFVSPAFEAVYGMKCDAVMHPGDVRRWATLVVPDDRDAVLAQWEKVRNGQSVVHEFRIMRPSDGSFRWIRNNDFPLKDEHGQVQRIAGVAADISELKQSAEHQAILLAELQHRVRNIMAMIQSLVVRTGRHVQDIEEYSSLLTGRLMALARTQTLLTRSANRGVDIESIVRDELSAQAMFAGQYTVAGASLVIPPKAAEVLTLAVHELTTNSLKYGALSSFEGRVTVKWDAIYRDEEPWLSFRWHEEGIPKPAAGMVTGPQRRGFGTELIERRIPYELGGSGVVAIEGRQAHCRIEFPLRQVASILSTDAPARATIFGGALDMAGEMDLSGASVLVLEDDFYLAGDAERALKKAGAAILGPFASEAVALDEIAREPLSAALLDINLGNGPTFEVAHVLHTSGVPFVFITGYDDAAIPSEFCRIERLRKPVDLKQMVRTLVTALS</sequence>
<keyword evidence="4 16" id="KW-0597">Phosphoprotein</keyword>
<evidence type="ECO:0000256" key="6">
    <source>
        <dbReference type="ARBA" id="ARBA00022630"/>
    </source>
</evidence>
<evidence type="ECO:0000256" key="15">
    <source>
        <dbReference type="ARBA" id="ARBA00023170"/>
    </source>
</evidence>
<evidence type="ECO:0000259" key="17">
    <source>
        <dbReference type="PROSITE" id="PS50110"/>
    </source>
</evidence>
<dbReference type="PROSITE" id="PS50113">
    <property type="entry name" value="PAC"/>
    <property type="match status" value="1"/>
</dbReference>
<evidence type="ECO:0000256" key="11">
    <source>
        <dbReference type="ARBA" id="ARBA00022777"/>
    </source>
</evidence>
<evidence type="ECO:0000256" key="12">
    <source>
        <dbReference type="ARBA" id="ARBA00022840"/>
    </source>
</evidence>
<dbReference type="InterPro" id="IPR035965">
    <property type="entry name" value="PAS-like_dom_sf"/>
</dbReference>
<keyword evidence="8" id="KW-0808">Transferase</keyword>
<dbReference type="CDD" id="cd00130">
    <property type="entry name" value="PAS"/>
    <property type="match status" value="1"/>
</dbReference>
<feature type="domain" description="Response regulatory" evidence="17">
    <location>
        <begin position="542"/>
        <end position="652"/>
    </location>
</feature>
<dbReference type="InterPro" id="IPR001789">
    <property type="entry name" value="Sig_transdc_resp-reg_receiver"/>
</dbReference>
<dbReference type="Gene3D" id="3.30.450.40">
    <property type="match status" value="1"/>
</dbReference>
<evidence type="ECO:0000256" key="3">
    <source>
        <dbReference type="ARBA" id="ARBA00022543"/>
    </source>
</evidence>
<dbReference type="InterPro" id="IPR011102">
    <property type="entry name" value="Sig_transdc_His_kinase_HWE"/>
</dbReference>
<dbReference type="InterPro" id="IPR036890">
    <property type="entry name" value="HATPase_C_sf"/>
</dbReference>
<dbReference type="EC" id="2.7.13.3" evidence="2"/>
<organism evidence="20 21">
    <name type="scientific">Dyella jejuensis</name>
    <dbReference type="NCBI Taxonomy" id="1432009"/>
    <lineage>
        <taxon>Bacteria</taxon>
        <taxon>Pseudomonadati</taxon>
        <taxon>Pseudomonadota</taxon>
        <taxon>Gammaproteobacteria</taxon>
        <taxon>Lysobacterales</taxon>
        <taxon>Rhodanobacteraceae</taxon>
        <taxon>Dyella</taxon>
    </lineage>
</organism>
<accession>A0ABW8JGD6</accession>
<dbReference type="Proteomes" id="UP001620461">
    <property type="component" value="Unassembled WGS sequence"/>
</dbReference>
<keyword evidence="10" id="KW-0547">Nucleotide-binding</keyword>
<keyword evidence="11" id="KW-0418">Kinase</keyword>
<evidence type="ECO:0000256" key="7">
    <source>
        <dbReference type="ARBA" id="ARBA00022643"/>
    </source>
</evidence>
<dbReference type="SUPFAM" id="SSF55781">
    <property type="entry name" value="GAF domain-like"/>
    <property type="match status" value="1"/>
</dbReference>
<keyword evidence="7" id="KW-0288">FMN</keyword>
<dbReference type="InterPro" id="IPR000700">
    <property type="entry name" value="PAS-assoc_C"/>
</dbReference>
<comment type="catalytic activity">
    <reaction evidence="1">
        <text>ATP + protein L-histidine = ADP + protein N-phospho-L-histidine.</text>
        <dbReference type="EC" id="2.7.13.3"/>
    </reaction>
</comment>
<evidence type="ECO:0000259" key="18">
    <source>
        <dbReference type="PROSITE" id="PS50112"/>
    </source>
</evidence>
<keyword evidence="5" id="KW-0716">Sensory transduction</keyword>
<dbReference type="SMART" id="SM00911">
    <property type="entry name" value="HWE_HK"/>
    <property type="match status" value="1"/>
</dbReference>
<dbReference type="InterPro" id="IPR001610">
    <property type="entry name" value="PAC"/>
</dbReference>
<reference evidence="20 21" key="1">
    <citation type="submission" date="2020-10" db="EMBL/GenBank/DDBJ databases">
        <title>Phylogeny of dyella-like bacteria.</title>
        <authorList>
            <person name="Fu J."/>
        </authorList>
    </citation>
    <scope>NUCLEOTIDE SEQUENCE [LARGE SCALE GENOMIC DNA]</scope>
    <source>
        <strain evidence="20 21">JP1</strain>
    </source>
</reference>
<keyword evidence="9" id="KW-0677">Repeat</keyword>
<dbReference type="SUPFAM" id="SSF52172">
    <property type="entry name" value="CheY-like"/>
    <property type="match status" value="1"/>
</dbReference>
<dbReference type="PROSITE" id="PS50110">
    <property type="entry name" value="RESPONSE_REGULATORY"/>
    <property type="match status" value="1"/>
</dbReference>
<dbReference type="Gene3D" id="3.40.50.2300">
    <property type="match status" value="1"/>
</dbReference>
<evidence type="ECO:0000256" key="14">
    <source>
        <dbReference type="ARBA" id="ARBA00023026"/>
    </source>
</evidence>
<dbReference type="NCBIfam" id="TIGR00229">
    <property type="entry name" value="sensory_box"/>
    <property type="match status" value="1"/>
</dbReference>
<dbReference type="SMART" id="SM00086">
    <property type="entry name" value="PAC"/>
    <property type="match status" value="1"/>
</dbReference>
<keyword evidence="14" id="KW-0843">Virulence</keyword>
<feature type="domain" description="PAC" evidence="19">
    <location>
        <begin position="261"/>
        <end position="314"/>
    </location>
</feature>
<dbReference type="SMART" id="SM00065">
    <property type="entry name" value="GAF"/>
    <property type="match status" value="1"/>
</dbReference>
<gene>
    <name evidence="20" type="ORF">ISP15_07385</name>
</gene>
<keyword evidence="12" id="KW-0067">ATP-binding</keyword>
<evidence type="ECO:0000256" key="9">
    <source>
        <dbReference type="ARBA" id="ARBA00022737"/>
    </source>
</evidence>
<evidence type="ECO:0000256" key="13">
    <source>
        <dbReference type="ARBA" id="ARBA00022991"/>
    </source>
</evidence>
<evidence type="ECO:0000313" key="21">
    <source>
        <dbReference type="Proteomes" id="UP001620461"/>
    </source>
</evidence>
<evidence type="ECO:0000256" key="2">
    <source>
        <dbReference type="ARBA" id="ARBA00012438"/>
    </source>
</evidence>
<feature type="domain" description="PAS" evidence="18">
    <location>
        <begin position="184"/>
        <end position="259"/>
    </location>
</feature>
<dbReference type="InterPro" id="IPR000014">
    <property type="entry name" value="PAS"/>
</dbReference>
<dbReference type="Pfam" id="PF07536">
    <property type="entry name" value="HWE_HK"/>
    <property type="match status" value="1"/>
</dbReference>
<proteinExistence type="predicted"/>
<keyword evidence="3" id="KW-0600">Photoreceptor protein</keyword>
<dbReference type="SUPFAM" id="SSF55785">
    <property type="entry name" value="PYP-like sensor domain (PAS domain)"/>
    <property type="match status" value="1"/>
</dbReference>
<dbReference type="InterPro" id="IPR011006">
    <property type="entry name" value="CheY-like_superfamily"/>
</dbReference>
<evidence type="ECO:0000313" key="20">
    <source>
        <dbReference type="EMBL" id="MFK2900154.1"/>
    </source>
</evidence>
<evidence type="ECO:0000259" key="19">
    <source>
        <dbReference type="PROSITE" id="PS50113"/>
    </source>
</evidence>
<evidence type="ECO:0000256" key="16">
    <source>
        <dbReference type="PROSITE-ProRule" id="PRU00169"/>
    </source>
</evidence>